<feature type="domain" description="DUF7065" evidence="2">
    <location>
        <begin position="19"/>
        <end position="178"/>
    </location>
</feature>
<dbReference type="EMBL" id="JACHNZ010000011">
    <property type="protein sequence ID" value="MBB4631642.1"/>
    <property type="molecule type" value="Genomic_DNA"/>
</dbReference>
<evidence type="ECO:0000313" key="3">
    <source>
        <dbReference type="EMBL" id="MBB4631642.1"/>
    </source>
</evidence>
<dbReference type="Proteomes" id="UP000566324">
    <property type="component" value="Unassembled WGS sequence"/>
</dbReference>
<evidence type="ECO:0000259" key="2">
    <source>
        <dbReference type="Pfam" id="PF23213"/>
    </source>
</evidence>
<dbReference type="InterPro" id="IPR055492">
    <property type="entry name" value="DUF7064"/>
</dbReference>
<gene>
    <name evidence="3" type="ORF">GGQ98_001254</name>
</gene>
<name>A0A7W7F6J1_9SPHN</name>
<comment type="caution">
    <text evidence="3">The sequence shown here is derived from an EMBL/GenBank/DDBJ whole genome shotgun (WGS) entry which is preliminary data.</text>
</comment>
<dbReference type="AlphaFoldDB" id="A0A7W7F6J1"/>
<protein>
    <submittedName>
        <fullName evidence="3">Uncharacterized protein</fullName>
    </submittedName>
</protein>
<proteinExistence type="predicted"/>
<dbReference type="SUPFAM" id="SSF159245">
    <property type="entry name" value="AttH-like"/>
    <property type="match status" value="1"/>
</dbReference>
<reference evidence="3 4" key="1">
    <citation type="submission" date="2020-08" db="EMBL/GenBank/DDBJ databases">
        <title>Genomic Encyclopedia of Type Strains, Phase IV (KMG-IV): sequencing the most valuable type-strain genomes for metagenomic binning, comparative biology and taxonomic classification.</title>
        <authorList>
            <person name="Goeker M."/>
        </authorList>
    </citation>
    <scope>NUCLEOTIDE SEQUENCE [LARGE SCALE GENOMIC DNA]</scope>
    <source>
        <strain evidence="3 4">DSM 17328</strain>
    </source>
</reference>
<dbReference type="InterPro" id="IPR055493">
    <property type="entry name" value="DUF7065"/>
</dbReference>
<evidence type="ECO:0000259" key="1">
    <source>
        <dbReference type="Pfam" id="PF23212"/>
    </source>
</evidence>
<evidence type="ECO:0000313" key="4">
    <source>
        <dbReference type="Proteomes" id="UP000566324"/>
    </source>
</evidence>
<organism evidence="3 4">
    <name type="scientific">Sphingosinicella soli</name>
    <dbReference type="NCBI Taxonomy" id="333708"/>
    <lineage>
        <taxon>Bacteria</taxon>
        <taxon>Pseudomonadati</taxon>
        <taxon>Pseudomonadota</taxon>
        <taxon>Alphaproteobacteria</taxon>
        <taxon>Sphingomonadales</taxon>
        <taxon>Sphingosinicellaceae</taxon>
        <taxon>Sphingosinicella</taxon>
    </lineage>
</organism>
<dbReference type="Pfam" id="PF23213">
    <property type="entry name" value="DUF7065"/>
    <property type="match status" value="1"/>
</dbReference>
<feature type="domain" description="DUF7064" evidence="1">
    <location>
        <begin position="180"/>
        <end position="298"/>
    </location>
</feature>
<accession>A0A7W7F6J1</accession>
<dbReference type="Pfam" id="PF23212">
    <property type="entry name" value="DUF7064"/>
    <property type="match status" value="1"/>
</dbReference>
<dbReference type="RefSeq" id="WP_184066691.1">
    <property type="nucleotide sequence ID" value="NZ_JACHNZ010000011.1"/>
</dbReference>
<sequence>MTQTNIALDPEGYCRASDHPRWNQSVYFNFYDPASRLGCFIRIGILENQRETNSWFAFFRDGRPLFTRINMNLPYTDQRMATGLEVAGMTVTAIEPLRRARIQFDHPDFAVDLEWNAILPMQDAIELTKGGADDGFAKEIAHIHMEGPCTVRGKVRIRGGDVIAIDGKGFRDIAVGPRNWDFIKHYRLAWPIFDNGVSIVATHGMSIDGQHAYIRMIGKDGGWTPVADIIDRNIYEDDGMTLKRMEWVVTGGDGQRYAFTARRLYAWTFPFDTYVLTEHMMEYTLEDGTRGYGLGECGFRFPWAGNGEDGA</sequence>
<keyword evidence="4" id="KW-1185">Reference proteome</keyword>